<evidence type="ECO:0000256" key="2">
    <source>
        <dbReference type="SAM" id="MobiDB-lite"/>
    </source>
</evidence>
<accession>A0ABR2J7K9</accession>
<feature type="region of interest" description="Disordered" evidence="2">
    <location>
        <begin position="160"/>
        <end position="187"/>
    </location>
</feature>
<dbReference type="EMBL" id="JAPCWZ010000003">
    <property type="protein sequence ID" value="KAK8873774.1"/>
    <property type="molecule type" value="Genomic_DNA"/>
</dbReference>
<comment type="caution">
    <text evidence="3">The sequence shown here is derived from an EMBL/GenBank/DDBJ whole genome shotgun (WGS) entry which is preliminary data.</text>
</comment>
<dbReference type="SUPFAM" id="SSF51735">
    <property type="entry name" value="NAD(P)-binding Rossmann-fold domains"/>
    <property type="match status" value="1"/>
</dbReference>
<sequence>MSKPWIFVSPANRGIGAALTRYLLRTTTLPIVATSRSTPPSETKEALLTGLSPLPPSAPSSSSSVPSSAHDRLTVLPLDVTSESSIEQASNEAAALFPPDRGQWHMHLGFALPGILYPERSPRQVEYDAALETFKVNTLGPLMLMKWFADRFLPRKGTELHLPSSSSTTTSSSSSLSSASSPPPLTLPPHATWTTLSARLSSIADNTLGGWYSYRASKAGVNQLTKTFDLHLARQRSAGGKAMALAYHPGTVRTDFTREFWTHVPEEQLFGVDYAVERLVDVVVAQAKIETHRGRCWDWKGEEVLP</sequence>
<evidence type="ECO:0000313" key="3">
    <source>
        <dbReference type="EMBL" id="KAK8873774.1"/>
    </source>
</evidence>
<reference evidence="3 4" key="1">
    <citation type="journal article" date="2024" name="IMA Fungus">
        <title>Apiospora arundinis, a panoply of carbohydrate-active enzymes and secondary metabolites.</title>
        <authorList>
            <person name="Sorensen T."/>
            <person name="Petersen C."/>
            <person name="Muurmann A.T."/>
            <person name="Christiansen J.V."/>
            <person name="Brundto M.L."/>
            <person name="Overgaard C.K."/>
            <person name="Boysen A.T."/>
            <person name="Wollenberg R.D."/>
            <person name="Larsen T.O."/>
            <person name="Sorensen J.L."/>
            <person name="Nielsen K.L."/>
            <person name="Sondergaard T.E."/>
        </authorList>
    </citation>
    <scope>NUCLEOTIDE SEQUENCE [LARGE SCALE GENOMIC DNA]</scope>
    <source>
        <strain evidence="3 4">AAU 773</strain>
    </source>
</reference>
<feature type="compositionally biased region" description="Low complexity" evidence="2">
    <location>
        <begin position="160"/>
        <end position="180"/>
    </location>
</feature>
<evidence type="ECO:0000256" key="1">
    <source>
        <dbReference type="ARBA" id="ARBA00006484"/>
    </source>
</evidence>
<name>A0ABR2J7K9_9PEZI</name>
<keyword evidence="4" id="KW-1185">Reference proteome</keyword>
<dbReference type="PANTHER" id="PTHR43544:SF12">
    <property type="entry name" value="NAD(P)-BINDING ROSSMANN-FOLD SUPERFAMILY PROTEIN"/>
    <property type="match status" value="1"/>
</dbReference>
<proteinExistence type="inferred from homology"/>
<dbReference type="Gene3D" id="3.40.50.720">
    <property type="entry name" value="NAD(P)-binding Rossmann-like Domain"/>
    <property type="match status" value="1"/>
</dbReference>
<protein>
    <submittedName>
        <fullName evidence="3">Short-chain dehydrogenase/reductase-like protein</fullName>
    </submittedName>
</protein>
<gene>
    <name evidence="3" type="ORF">PGQ11_004288</name>
</gene>
<feature type="compositionally biased region" description="Low complexity" evidence="2">
    <location>
        <begin position="59"/>
        <end position="68"/>
    </location>
</feature>
<dbReference type="InterPro" id="IPR036291">
    <property type="entry name" value="NAD(P)-bd_dom_sf"/>
</dbReference>
<dbReference type="PANTHER" id="PTHR43544">
    <property type="entry name" value="SHORT-CHAIN DEHYDROGENASE/REDUCTASE"/>
    <property type="match status" value="1"/>
</dbReference>
<feature type="region of interest" description="Disordered" evidence="2">
    <location>
        <begin position="34"/>
        <end position="69"/>
    </location>
</feature>
<evidence type="ECO:0000313" key="4">
    <source>
        <dbReference type="Proteomes" id="UP001390339"/>
    </source>
</evidence>
<dbReference type="Proteomes" id="UP001390339">
    <property type="component" value="Unassembled WGS sequence"/>
</dbReference>
<comment type="similarity">
    <text evidence="1">Belongs to the short-chain dehydrogenases/reductases (SDR) family.</text>
</comment>
<dbReference type="InterPro" id="IPR051468">
    <property type="entry name" value="Fungal_SecMetab_SDRs"/>
</dbReference>
<organism evidence="3 4">
    <name type="scientific">Apiospora arundinis</name>
    <dbReference type="NCBI Taxonomy" id="335852"/>
    <lineage>
        <taxon>Eukaryota</taxon>
        <taxon>Fungi</taxon>
        <taxon>Dikarya</taxon>
        <taxon>Ascomycota</taxon>
        <taxon>Pezizomycotina</taxon>
        <taxon>Sordariomycetes</taxon>
        <taxon>Xylariomycetidae</taxon>
        <taxon>Amphisphaeriales</taxon>
        <taxon>Apiosporaceae</taxon>
        <taxon>Apiospora</taxon>
    </lineage>
</organism>